<dbReference type="InterPro" id="IPR035420">
    <property type="entry name" value="Spt6_SH2"/>
</dbReference>
<proteinExistence type="predicted"/>
<accession>A0A813IJG9</accession>
<reference evidence="2" key="1">
    <citation type="submission" date="2021-02" db="EMBL/GenBank/DDBJ databases">
        <authorList>
            <person name="Dougan E. K."/>
            <person name="Rhodes N."/>
            <person name="Thang M."/>
            <person name="Chan C."/>
        </authorList>
    </citation>
    <scope>NUCLEOTIDE SEQUENCE</scope>
</reference>
<name>A0A813IJG9_POLGL</name>
<dbReference type="Pfam" id="PF14633">
    <property type="entry name" value="SH2_2"/>
    <property type="match status" value="1"/>
</dbReference>
<sequence>EEDSVAKDVVARLIRILDKDKAFRQTIQDADWENWDKMAGQPISPDSNLDTLFDMILNEMVTPYEDFRATFAAPAGMGVFFLAVGETDEDFKKGCVVHASVQRDFEVGADPLTSDQNKGIRVSVEVVPCGVRGFFKKTFDQNASSRGTGFIDGCERLFQKNELVKCRVMDIYADRNLSCSLSVYSGEDQWLSAFPLLDGDYPYFIPHPSEDWTKVKLGLAGGSEEQQKEKLKDWVRRPRNIRHANWLDASHDQALKMMQNVPLGNVLFRPSKRHDVIIAMLKVQATEGMDAVIAD</sequence>
<dbReference type="Gene3D" id="2.40.50.140">
    <property type="entry name" value="Nucleic acid-binding proteins"/>
    <property type="match status" value="1"/>
</dbReference>
<organism evidence="2 3">
    <name type="scientific">Polarella glacialis</name>
    <name type="common">Dinoflagellate</name>
    <dbReference type="NCBI Taxonomy" id="89957"/>
    <lineage>
        <taxon>Eukaryota</taxon>
        <taxon>Sar</taxon>
        <taxon>Alveolata</taxon>
        <taxon>Dinophyceae</taxon>
        <taxon>Suessiales</taxon>
        <taxon>Suessiaceae</taxon>
        <taxon>Polarella</taxon>
    </lineage>
</organism>
<dbReference type="GO" id="GO:0031491">
    <property type="term" value="F:nucleosome binding"/>
    <property type="evidence" value="ECO:0007669"/>
    <property type="project" value="TreeGrafter"/>
</dbReference>
<dbReference type="InterPro" id="IPR017072">
    <property type="entry name" value="TF_Spt6"/>
</dbReference>
<dbReference type="InterPro" id="IPR012340">
    <property type="entry name" value="NA-bd_OB-fold"/>
</dbReference>
<feature type="non-terminal residue" evidence="2">
    <location>
        <position position="295"/>
    </location>
</feature>
<evidence type="ECO:0000313" key="3">
    <source>
        <dbReference type="Proteomes" id="UP000626109"/>
    </source>
</evidence>
<dbReference type="AlphaFoldDB" id="A0A813IJG9"/>
<dbReference type="EMBL" id="CAJNNW010009389">
    <property type="protein sequence ID" value="CAE8650933.1"/>
    <property type="molecule type" value="Genomic_DNA"/>
</dbReference>
<dbReference type="PANTHER" id="PTHR10145:SF6">
    <property type="entry name" value="TRANSCRIPTION ELONGATION FACTOR SPT6"/>
    <property type="match status" value="1"/>
</dbReference>
<evidence type="ECO:0000313" key="2">
    <source>
        <dbReference type="EMBL" id="CAE8650933.1"/>
    </source>
</evidence>
<dbReference type="Gene3D" id="3.30.505.10">
    <property type="entry name" value="SH2 domain"/>
    <property type="match status" value="1"/>
</dbReference>
<dbReference type="Proteomes" id="UP000626109">
    <property type="component" value="Unassembled WGS sequence"/>
</dbReference>
<evidence type="ECO:0000259" key="1">
    <source>
        <dbReference type="Pfam" id="PF14633"/>
    </source>
</evidence>
<dbReference type="GO" id="GO:0140673">
    <property type="term" value="P:transcription elongation-coupled chromatin remodeling"/>
    <property type="evidence" value="ECO:0007669"/>
    <property type="project" value="InterPro"/>
</dbReference>
<dbReference type="PANTHER" id="PTHR10145">
    <property type="entry name" value="TRANSCRIPTION ELONGATION FACTOR SPT6"/>
    <property type="match status" value="1"/>
</dbReference>
<dbReference type="GO" id="GO:0042393">
    <property type="term" value="F:histone binding"/>
    <property type="evidence" value="ECO:0007669"/>
    <property type="project" value="TreeGrafter"/>
</dbReference>
<feature type="non-terminal residue" evidence="2">
    <location>
        <position position="1"/>
    </location>
</feature>
<gene>
    <name evidence="2" type="ORF">PGLA2088_LOCUS8697</name>
</gene>
<protein>
    <recommendedName>
        <fullName evidence="1">Spt6 SH2 domain-containing protein</fullName>
    </recommendedName>
</protein>
<dbReference type="GO" id="GO:0034728">
    <property type="term" value="P:nucleosome organization"/>
    <property type="evidence" value="ECO:0007669"/>
    <property type="project" value="TreeGrafter"/>
</dbReference>
<comment type="caution">
    <text evidence="2">The sequence shown here is derived from an EMBL/GenBank/DDBJ whole genome shotgun (WGS) entry which is preliminary data.</text>
</comment>
<feature type="domain" description="Spt6 SH2" evidence="1">
    <location>
        <begin position="225"/>
        <end position="284"/>
    </location>
</feature>
<dbReference type="InterPro" id="IPR036860">
    <property type="entry name" value="SH2_dom_sf"/>
</dbReference>
<dbReference type="GO" id="GO:0008023">
    <property type="term" value="C:transcription elongation factor complex"/>
    <property type="evidence" value="ECO:0007669"/>
    <property type="project" value="TreeGrafter"/>
</dbReference>